<evidence type="ECO:0000313" key="2">
    <source>
        <dbReference type="Proteomes" id="UP000030321"/>
    </source>
</evidence>
<dbReference type="Proteomes" id="UP000030321">
    <property type="component" value="Unassembled WGS sequence"/>
</dbReference>
<sequence length="37" mass="4204">MRSQMLVTIIENWYNLIFHSGSHITLPNCGLKADTKA</sequence>
<evidence type="ECO:0000313" key="1">
    <source>
        <dbReference type="EMBL" id="GAL93769.1"/>
    </source>
</evidence>
<protein>
    <submittedName>
        <fullName evidence="1">Uncharacterized protein</fullName>
    </submittedName>
</protein>
<comment type="caution">
    <text evidence="1">The sequence shown here is derived from an EMBL/GenBank/DDBJ whole genome shotgun (WGS) entry which is preliminary data.</text>
</comment>
<gene>
    <name evidence="1" type="ORF">N44_03521</name>
</gene>
<reference evidence="2" key="1">
    <citation type="journal article" date="2015" name="Genome">
        <title>Whole Genome Sequence of the Non-Microcystin-Producing Microcystis aeruginosa Strain NIES-44.</title>
        <authorList>
            <person name="Okano K."/>
            <person name="Miyata N."/>
            <person name="Ozaki Y."/>
        </authorList>
    </citation>
    <scope>NUCLEOTIDE SEQUENCE [LARGE SCALE GENOMIC DNA]</scope>
    <source>
        <strain evidence="2">NIES-44</strain>
    </source>
</reference>
<dbReference type="EMBL" id="BBPA01000047">
    <property type="protein sequence ID" value="GAL93769.1"/>
    <property type="molecule type" value="Genomic_DNA"/>
</dbReference>
<organism evidence="1 2">
    <name type="scientific">Microcystis aeruginosa NIES-44</name>
    <dbReference type="NCBI Taxonomy" id="449439"/>
    <lineage>
        <taxon>Bacteria</taxon>
        <taxon>Bacillati</taxon>
        <taxon>Cyanobacteriota</taxon>
        <taxon>Cyanophyceae</taxon>
        <taxon>Oscillatoriophycideae</taxon>
        <taxon>Chroococcales</taxon>
        <taxon>Microcystaceae</taxon>
        <taxon>Microcystis</taxon>
    </lineage>
</organism>
<name>A0A0A1VVY9_MICAE</name>
<accession>A0A0A1VVY9</accession>
<dbReference type="AlphaFoldDB" id="A0A0A1VVY9"/>
<proteinExistence type="predicted"/>